<accession>A0ACC1ICA0</accession>
<comment type="caution">
    <text evidence="1">The sequence shown here is derived from an EMBL/GenBank/DDBJ whole genome shotgun (WGS) entry which is preliminary data.</text>
</comment>
<reference evidence="1" key="1">
    <citation type="submission" date="2022-07" db="EMBL/GenBank/DDBJ databases">
        <title>Phylogenomic reconstructions and comparative analyses of Kickxellomycotina fungi.</title>
        <authorList>
            <person name="Reynolds N.K."/>
            <person name="Stajich J.E."/>
            <person name="Barry K."/>
            <person name="Grigoriev I.V."/>
            <person name="Crous P."/>
            <person name="Smith M.E."/>
        </authorList>
    </citation>
    <scope>NUCLEOTIDE SEQUENCE</scope>
    <source>
        <strain evidence="1">Benny 63K</strain>
    </source>
</reference>
<dbReference type="EC" id="3.4.19.12" evidence="1"/>
<dbReference type="EMBL" id="JANBPG010001690">
    <property type="protein sequence ID" value="KAJ1888725.1"/>
    <property type="molecule type" value="Genomic_DNA"/>
</dbReference>
<proteinExistence type="predicted"/>
<sequence>MSANPLDATVEDFEVRHRREKRVLAATITAMKKTVPKGDKRKKKDVTAEIAELEDQLSSRHASEVKSFADASTKAADDAHALADAVATVAITDSPPPKDTHDQEQHQQQQKVTPPKGLYGGSMGTQPTISGTKKNKAKLRQQRKAEEMKRLQDEAATEAEGMVDVAAIESETINRLVAADGLAVHEINADGHCLYSAFADQINTYHGGAAAYQDMRKRAADYMRQHRDGFIPFMAHENGDMFSNADFDTHCDRIISTADWGGHQEITALSHALQTPVLVYQTGMPVLRIGDDVYSDKDSIKLSYHRHAYGLGEHYNSLRKLAP</sequence>
<evidence type="ECO:0000313" key="2">
    <source>
        <dbReference type="Proteomes" id="UP001150581"/>
    </source>
</evidence>
<organism evidence="1 2">
    <name type="scientific">Kickxella alabastrina</name>
    <dbReference type="NCBI Taxonomy" id="61397"/>
    <lineage>
        <taxon>Eukaryota</taxon>
        <taxon>Fungi</taxon>
        <taxon>Fungi incertae sedis</taxon>
        <taxon>Zoopagomycota</taxon>
        <taxon>Kickxellomycotina</taxon>
        <taxon>Kickxellomycetes</taxon>
        <taxon>Kickxellales</taxon>
        <taxon>Kickxellaceae</taxon>
        <taxon>Kickxella</taxon>
    </lineage>
</organism>
<gene>
    <name evidence="1" type="primary">OTU2_2</name>
    <name evidence="1" type="ORF">LPJ66_008420</name>
</gene>
<dbReference type="Proteomes" id="UP001150581">
    <property type="component" value="Unassembled WGS sequence"/>
</dbReference>
<keyword evidence="2" id="KW-1185">Reference proteome</keyword>
<protein>
    <submittedName>
        <fullName evidence="1">OTU protein</fullName>
        <ecNumber evidence="1">3.4.19.12</ecNumber>
    </submittedName>
</protein>
<keyword evidence="1" id="KW-0378">Hydrolase</keyword>
<evidence type="ECO:0000313" key="1">
    <source>
        <dbReference type="EMBL" id="KAJ1888725.1"/>
    </source>
</evidence>
<name>A0ACC1ICA0_9FUNG</name>